<evidence type="ECO:0000259" key="12">
    <source>
        <dbReference type="SMART" id="SM01329"/>
    </source>
</evidence>
<dbReference type="GO" id="GO:0046872">
    <property type="term" value="F:metal ion binding"/>
    <property type="evidence" value="ECO:0007669"/>
    <property type="project" value="UniProtKB-KW"/>
</dbReference>
<evidence type="ECO:0000256" key="9">
    <source>
        <dbReference type="ARBA" id="ARBA00022857"/>
    </source>
</evidence>
<keyword evidence="11" id="KW-0464">Manganese</keyword>
<keyword evidence="10" id="KW-0560">Oxidoreductase</keyword>
<evidence type="ECO:0000256" key="3">
    <source>
        <dbReference type="ARBA" id="ARBA00007769"/>
    </source>
</evidence>
<evidence type="ECO:0000256" key="8">
    <source>
        <dbReference type="ARBA" id="ARBA00022842"/>
    </source>
</evidence>
<evidence type="ECO:0000256" key="11">
    <source>
        <dbReference type="ARBA" id="ARBA00023211"/>
    </source>
</evidence>
<gene>
    <name evidence="13" type="ORF">ONB1V03_LOCUS469</name>
</gene>
<keyword evidence="8" id="KW-0460">Magnesium</keyword>
<dbReference type="AlphaFoldDB" id="A0A7R9QAF0"/>
<evidence type="ECO:0000256" key="6">
    <source>
        <dbReference type="ARBA" id="ARBA00022532"/>
    </source>
</evidence>
<dbReference type="SMART" id="SM01329">
    <property type="entry name" value="Iso_dh"/>
    <property type="match status" value="1"/>
</dbReference>
<sequence>MSLYAKNSTFMFVYALYVDIYAGIEWKADSPEAKKVIKFLKEEMGVTKIRFEDNCGIGIKPVSKEGTQRLVRKAIQFAIDNDKPSVTLVHKGNIMKYTEGAFKEWGYELAIDRFGGELIDGGPWVKIKNPRTGKEIIIKDVIADAFLQQILMRPSEYSVIATLNLNGDYISDALAAEVGAPKYAGQDKVNPGSIILSAEMMLRDMGWIEAADLIIQGVSGAIAAKTVTYDFERLMPGATLLRCSEFGQAIIDNMDS</sequence>
<keyword evidence="9" id="KW-0521">NADP</keyword>
<dbReference type="GO" id="GO:0004450">
    <property type="term" value="F:isocitrate dehydrogenase (NADP+) activity"/>
    <property type="evidence" value="ECO:0007669"/>
    <property type="project" value="UniProtKB-EC"/>
</dbReference>
<dbReference type="InterPro" id="IPR024084">
    <property type="entry name" value="IsoPropMal-DH-like_dom"/>
</dbReference>
<evidence type="ECO:0000256" key="4">
    <source>
        <dbReference type="ARBA" id="ARBA00011738"/>
    </source>
</evidence>
<keyword evidence="6" id="KW-0816">Tricarboxylic acid cycle</keyword>
<comment type="cofactor">
    <cofactor evidence="2">
        <name>Mg(2+)</name>
        <dbReference type="ChEBI" id="CHEBI:18420"/>
    </cofactor>
</comment>
<proteinExistence type="inferred from homology"/>
<dbReference type="Gene3D" id="3.40.718.10">
    <property type="entry name" value="Isopropylmalate Dehydrogenase"/>
    <property type="match status" value="2"/>
</dbReference>
<dbReference type="SUPFAM" id="SSF53659">
    <property type="entry name" value="Isocitrate/Isopropylmalate dehydrogenase-like"/>
    <property type="match status" value="1"/>
</dbReference>
<feature type="domain" description="Isopropylmalate dehydrogenase-like" evidence="12">
    <location>
        <begin position="2"/>
        <end position="250"/>
    </location>
</feature>
<evidence type="ECO:0000256" key="7">
    <source>
        <dbReference type="ARBA" id="ARBA00022723"/>
    </source>
</evidence>
<dbReference type="GO" id="GO:0006099">
    <property type="term" value="P:tricarboxylic acid cycle"/>
    <property type="evidence" value="ECO:0007669"/>
    <property type="project" value="UniProtKB-KW"/>
</dbReference>
<comment type="similarity">
    <text evidence="3">Belongs to the isocitrate and isopropylmalate dehydrogenases family.</text>
</comment>
<evidence type="ECO:0000256" key="1">
    <source>
        <dbReference type="ARBA" id="ARBA00001936"/>
    </source>
</evidence>
<comment type="subunit">
    <text evidence="4">Homodimer.</text>
</comment>
<evidence type="ECO:0000256" key="10">
    <source>
        <dbReference type="ARBA" id="ARBA00023002"/>
    </source>
</evidence>
<dbReference type="PANTHER" id="PTHR43504">
    <property type="entry name" value="ISOCITRATE DEHYDROGENASE [NADP]"/>
    <property type="match status" value="1"/>
</dbReference>
<dbReference type="EMBL" id="OC914854">
    <property type="protein sequence ID" value="CAD7636868.1"/>
    <property type="molecule type" value="Genomic_DNA"/>
</dbReference>
<evidence type="ECO:0000313" key="14">
    <source>
        <dbReference type="Proteomes" id="UP000728032"/>
    </source>
</evidence>
<evidence type="ECO:0000256" key="2">
    <source>
        <dbReference type="ARBA" id="ARBA00001946"/>
    </source>
</evidence>
<keyword evidence="14" id="KW-1185">Reference proteome</keyword>
<dbReference type="OrthoDB" id="419183at2759"/>
<dbReference type="Pfam" id="PF00180">
    <property type="entry name" value="Iso_dh"/>
    <property type="match status" value="2"/>
</dbReference>
<dbReference type="EMBL" id="CAJPVJ010000029">
    <property type="protein sequence ID" value="CAG2158964.1"/>
    <property type="molecule type" value="Genomic_DNA"/>
</dbReference>
<evidence type="ECO:0000313" key="13">
    <source>
        <dbReference type="EMBL" id="CAD7636868.1"/>
    </source>
</evidence>
<reference evidence="13" key="1">
    <citation type="submission" date="2020-11" db="EMBL/GenBank/DDBJ databases">
        <authorList>
            <person name="Tran Van P."/>
        </authorList>
    </citation>
    <scope>NUCLEOTIDE SEQUENCE</scope>
</reference>
<accession>A0A7R9QAF0</accession>
<dbReference type="Proteomes" id="UP000728032">
    <property type="component" value="Unassembled WGS sequence"/>
</dbReference>
<dbReference type="EC" id="1.1.1.42" evidence="5"/>
<dbReference type="InterPro" id="IPR004439">
    <property type="entry name" value="Isocitrate_DH_NADP_dimer_prok"/>
</dbReference>
<keyword evidence="7" id="KW-0479">Metal-binding</keyword>
<dbReference type="PANTHER" id="PTHR43504:SF1">
    <property type="entry name" value="ISOCITRATE DEHYDROGENASE [NADP]"/>
    <property type="match status" value="1"/>
</dbReference>
<organism evidence="13">
    <name type="scientific">Oppiella nova</name>
    <dbReference type="NCBI Taxonomy" id="334625"/>
    <lineage>
        <taxon>Eukaryota</taxon>
        <taxon>Metazoa</taxon>
        <taxon>Ecdysozoa</taxon>
        <taxon>Arthropoda</taxon>
        <taxon>Chelicerata</taxon>
        <taxon>Arachnida</taxon>
        <taxon>Acari</taxon>
        <taxon>Acariformes</taxon>
        <taxon>Sarcoptiformes</taxon>
        <taxon>Oribatida</taxon>
        <taxon>Brachypylina</taxon>
        <taxon>Oppioidea</taxon>
        <taxon>Oppiidae</taxon>
        <taxon>Oppiella</taxon>
    </lineage>
</organism>
<protein>
    <recommendedName>
        <fullName evidence="5">isocitrate dehydrogenase (NADP(+))</fullName>
        <ecNumber evidence="5">1.1.1.42</ecNumber>
    </recommendedName>
</protein>
<name>A0A7R9QAF0_9ACAR</name>
<evidence type="ECO:0000256" key="5">
    <source>
        <dbReference type="ARBA" id="ARBA00013013"/>
    </source>
</evidence>
<comment type="cofactor">
    <cofactor evidence="1">
        <name>Mn(2+)</name>
        <dbReference type="ChEBI" id="CHEBI:29035"/>
    </cofactor>
</comment>